<dbReference type="PANTHER" id="PTHR32507">
    <property type="entry name" value="NA(+)/H(+) ANTIPORTER 1"/>
    <property type="match status" value="1"/>
</dbReference>
<keyword evidence="5 9" id="KW-0812">Transmembrane</keyword>
<reference evidence="11 12" key="1">
    <citation type="submission" date="2019-03" db="EMBL/GenBank/DDBJ databases">
        <title>The genome sequence of Nitrosococcus wardiae strain D1FHST reveals the archetypal metabolic capacity of ammonia-oxidizing Gammaproteobacteria.</title>
        <authorList>
            <person name="Wang L."/>
            <person name="Lim C.K."/>
            <person name="Hanson T.E."/>
            <person name="Dang H."/>
            <person name="Klotz M.G."/>
        </authorList>
    </citation>
    <scope>NUCLEOTIDE SEQUENCE [LARGE SCALE GENOMIC DNA]</scope>
    <source>
        <strain evidence="11 12">D1FHS</strain>
    </source>
</reference>
<dbReference type="InterPro" id="IPR038770">
    <property type="entry name" value="Na+/solute_symporter_sf"/>
</dbReference>
<keyword evidence="8 9" id="KW-0472">Membrane</keyword>
<protein>
    <submittedName>
        <fullName evidence="11">Sodium:proton antiporter</fullName>
    </submittedName>
</protein>
<feature type="transmembrane region" description="Helical" evidence="9">
    <location>
        <begin position="385"/>
        <end position="407"/>
    </location>
</feature>
<evidence type="ECO:0000259" key="10">
    <source>
        <dbReference type="Pfam" id="PF00999"/>
    </source>
</evidence>
<evidence type="ECO:0000256" key="7">
    <source>
        <dbReference type="ARBA" id="ARBA00023065"/>
    </source>
</evidence>
<dbReference type="KEGG" id="nwr:E3U44_03905"/>
<keyword evidence="12" id="KW-1185">Reference proteome</keyword>
<feature type="transmembrane region" description="Helical" evidence="9">
    <location>
        <begin position="238"/>
        <end position="258"/>
    </location>
</feature>
<sequence length="418" mass="45218">MEEKTLFEFSPYHVLMAAAGAAIFLAHWLPRLLSLRAASSSALLMVLGLAAYLVVPGMPAAFDPTASPRLWEVTSEIVLIVVLFSTGLRIDNVRDYRLWRPTIRLLAIALPATIFVIAVMGWSLAGMTIAGAVLLGAALAPTDPVLAGDVQVGPPLEGREHPLRFALTSEAGLNDGLAFPFVYLGLWFASEGTQPSDWLSIWLLRDVLYRIAVGVVMGAAVGWLLGKSLFHAPGATGLAQTGPGVVALAAVLLCYGVVELAEGYGFIGSFVAGVICRRVEEKHEFHRRLHAFSEPIEHAVTAILLVLLGSTLPDLWPALNWRHALIGLGLLLVVRPLLGWLSLARTELTSRERWLVGLFGVRGVGSIYYLAYASSHIEFINEKELWALVVFTIFASAVIHGATGFLVERAADRVNCQK</sequence>
<feature type="transmembrane region" description="Helical" evidence="9">
    <location>
        <begin position="207"/>
        <end position="226"/>
    </location>
</feature>
<keyword evidence="6 9" id="KW-1133">Transmembrane helix</keyword>
<gene>
    <name evidence="11" type="ORF">E3U44_03905</name>
</gene>
<evidence type="ECO:0000256" key="3">
    <source>
        <dbReference type="ARBA" id="ARBA00022449"/>
    </source>
</evidence>
<evidence type="ECO:0000313" key="11">
    <source>
        <dbReference type="EMBL" id="QBQ53749.1"/>
    </source>
</evidence>
<evidence type="ECO:0000256" key="5">
    <source>
        <dbReference type="ARBA" id="ARBA00022692"/>
    </source>
</evidence>
<evidence type="ECO:0000256" key="6">
    <source>
        <dbReference type="ARBA" id="ARBA00022989"/>
    </source>
</evidence>
<evidence type="ECO:0000256" key="4">
    <source>
        <dbReference type="ARBA" id="ARBA00022475"/>
    </source>
</evidence>
<evidence type="ECO:0000256" key="9">
    <source>
        <dbReference type="SAM" id="Phobius"/>
    </source>
</evidence>
<feature type="transmembrane region" description="Helical" evidence="9">
    <location>
        <begin position="42"/>
        <end position="61"/>
    </location>
</feature>
<dbReference type="GO" id="GO:0005886">
    <property type="term" value="C:plasma membrane"/>
    <property type="evidence" value="ECO:0007669"/>
    <property type="project" value="UniProtKB-SubCell"/>
</dbReference>
<dbReference type="InterPro" id="IPR006153">
    <property type="entry name" value="Cation/H_exchanger_TM"/>
</dbReference>
<evidence type="ECO:0000313" key="12">
    <source>
        <dbReference type="Proteomes" id="UP000294325"/>
    </source>
</evidence>
<dbReference type="AlphaFoldDB" id="A0A4P7BWZ1"/>
<feature type="transmembrane region" description="Helical" evidence="9">
    <location>
        <begin position="292"/>
        <end position="312"/>
    </location>
</feature>
<accession>A0A4P7BWZ1</accession>
<dbReference type="EMBL" id="CP038033">
    <property type="protein sequence ID" value="QBQ53749.1"/>
    <property type="molecule type" value="Genomic_DNA"/>
</dbReference>
<dbReference type="GO" id="GO:1902600">
    <property type="term" value="P:proton transmembrane transport"/>
    <property type="evidence" value="ECO:0007669"/>
    <property type="project" value="InterPro"/>
</dbReference>
<comment type="subcellular location">
    <subcellularLocation>
        <location evidence="1">Cell membrane</location>
        <topology evidence="1">Multi-pass membrane protein</topology>
    </subcellularLocation>
</comment>
<dbReference type="Pfam" id="PF00999">
    <property type="entry name" value="Na_H_Exchanger"/>
    <property type="match status" value="1"/>
</dbReference>
<feature type="transmembrane region" description="Helical" evidence="9">
    <location>
        <begin position="355"/>
        <end position="373"/>
    </location>
</feature>
<name>A0A4P7BWZ1_9GAMM</name>
<keyword evidence="3" id="KW-0050">Antiport</keyword>
<evidence type="ECO:0000256" key="2">
    <source>
        <dbReference type="ARBA" id="ARBA00022448"/>
    </source>
</evidence>
<organism evidence="11 12">
    <name type="scientific">Nitrosococcus wardiae</name>
    <dbReference type="NCBI Taxonomy" id="1814290"/>
    <lineage>
        <taxon>Bacteria</taxon>
        <taxon>Pseudomonadati</taxon>
        <taxon>Pseudomonadota</taxon>
        <taxon>Gammaproteobacteria</taxon>
        <taxon>Chromatiales</taxon>
        <taxon>Chromatiaceae</taxon>
        <taxon>Nitrosococcus</taxon>
    </lineage>
</organism>
<dbReference type="OrthoDB" id="9810860at2"/>
<feature type="domain" description="Cation/H+ exchanger transmembrane" evidence="10">
    <location>
        <begin position="34"/>
        <end position="403"/>
    </location>
</feature>
<feature type="transmembrane region" description="Helical" evidence="9">
    <location>
        <begin position="73"/>
        <end position="90"/>
    </location>
</feature>
<dbReference type="Gene3D" id="1.20.1530.20">
    <property type="match status" value="1"/>
</dbReference>
<dbReference type="RefSeq" id="WP_134356761.1">
    <property type="nucleotide sequence ID" value="NZ_CP038033.1"/>
</dbReference>
<feature type="transmembrane region" description="Helical" evidence="9">
    <location>
        <begin position="12"/>
        <end position="30"/>
    </location>
</feature>
<feature type="transmembrane region" description="Helical" evidence="9">
    <location>
        <begin position="102"/>
        <end position="125"/>
    </location>
</feature>
<keyword evidence="2" id="KW-0813">Transport</keyword>
<dbReference type="Proteomes" id="UP000294325">
    <property type="component" value="Chromosome"/>
</dbReference>
<dbReference type="PANTHER" id="PTHR32507:SF8">
    <property type="entry name" value="CNH1P"/>
    <property type="match status" value="1"/>
</dbReference>
<feature type="transmembrane region" description="Helical" evidence="9">
    <location>
        <begin position="324"/>
        <end position="343"/>
    </location>
</feature>
<keyword evidence="7" id="KW-0406">Ion transport</keyword>
<evidence type="ECO:0000256" key="8">
    <source>
        <dbReference type="ARBA" id="ARBA00023136"/>
    </source>
</evidence>
<evidence type="ECO:0000256" key="1">
    <source>
        <dbReference type="ARBA" id="ARBA00004651"/>
    </source>
</evidence>
<keyword evidence="4" id="KW-1003">Cell membrane</keyword>
<proteinExistence type="predicted"/>
<dbReference type="GO" id="GO:0015297">
    <property type="term" value="F:antiporter activity"/>
    <property type="evidence" value="ECO:0007669"/>
    <property type="project" value="UniProtKB-KW"/>
</dbReference>